<reference evidence="2 3" key="1">
    <citation type="journal article" date="2023" name="Insect Mol. Biol.">
        <title>Genome sequencing provides insights into the evolution of gene families encoding plant cell wall-degrading enzymes in longhorned beetles.</title>
        <authorList>
            <person name="Shin N.R."/>
            <person name="Okamura Y."/>
            <person name="Kirsch R."/>
            <person name="Pauchet Y."/>
        </authorList>
    </citation>
    <scope>NUCLEOTIDE SEQUENCE [LARGE SCALE GENOMIC DNA]</scope>
    <source>
        <strain evidence="2">EAD_L_NR</strain>
    </source>
</reference>
<sequence>MPHKTVAIPQQLALTKILDKNKEILMSFRRLELIELPSLSENMKHMSPEDDYENGNPTTCKFFVIQKDIPSLFVDFENNKFATLYEMFVRFRQAYYENWYLLSTNSSYKSRLLFSNPSLKRTNIYSETNQGYRSNKVESISEGEVGNKTQEEAIQSGAVILRIELETKDNVPKDTAAYCLVLHDKLYSYNSLTKIGKQ</sequence>
<accession>A0AAV8VLJ5</accession>
<dbReference type="InterPro" id="IPR049512">
    <property type="entry name" value="DJR-like_dom"/>
</dbReference>
<organism evidence="2 3">
    <name type="scientific">Exocentrus adspersus</name>
    <dbReference type="NCBI Taxonomy" id="1586481"/>
    <lineage>
        <taxon>Eukaryota</taxon>
        <taxon>Metazoa</taxon>
        <taxon>Ecdysozoa</taxon>
        <taxon>Arthropoda</taxon>
        <taxon>Hexapoda</taxon>
        <taxon>Insecta</taxon>
        <taxon>Pterygota</taxon>
        <taxon>Neoptera</taxon>
        <taxon>Endopterygota</taxon>
        <taxon>Coleoptera</taxon>
        <taxon>Polyphaga</taxon>
        <taxon>Cucujiformia</taxon>
        <taxon>Chrysomeloidea</taxon>
        <taxon>Cerambycidae</taxon>
        <taxon>Lamiinae</taxon>
        <taxon>Acanthocinini</taxon>
        <taxon>Exocentrus</taxon>
    </lineage>
</organism>
<evidence type="ECO:0000313" key="3">
    <source>
        <dbReference type="Proteomes" id="UP001159042"/>
    </source>
</evidence>
<dbReference type="AlphaFoldDB" id="A0AAV8VLJ5"/>
<name>A0AAV8VLJ5_9CUCU</name>
<gene>
    <name evidence="2" type="ORF">NQ315_016059</name>
</gene>
<dbReference type="Proteomes" id="UP001159042">
    <property type="component" value="Unassembled WGS sequence"/>
</dbReference>
<comment type="caution">
    <text evidence="2">The sequence shown here is derived from an EMBL/GenBank/DDBJ whole genome shotgun (WGS) entry which is preliminary data.</text>
</comment>
<dbReference type="EMBL" id="JANEYG010000061">
    <property type="protein sequence ID" value="KAJ8914905.1"/>
    <property type="molecule type" value="Genomic_DNA"/>
</dbReference>
<evidence type="ECO:0000259" key="1">
    <source>
        <dbReference type="Pfam" id="PF21738"/>
    </source>
</evidence>
<dbReference type="Pfam" id="PF21738">
    <property type="entry name" value="DJR-like_dom"/>
    <property type="match status" value="1"/>
</dbReference>
<protein>
    <recommendedName>
        <fullName evidence="1">Double jelly roll-like domain-containing protein</fullName>
    </recommendedName>
</protein>
<feature type="domain" description="Double jelly roll-like" evidence="1">
    <location>
        <begin position="148"/>
        <end position="186"/>
    </location>
</feature>
<proteinExistence type="predicted"/>
<keyword evidence="3" id="KW-1185">Reference proteome</keyword>
<evidence type="ECO:0000313" key="2">
    <source>
        <dbReference type="EMBL" id="KAJ8914905.1"/>
    </source>
</evidence>